<evidence type="ECO:0000313" key="2">
    <source>
        <dbReference type="Proteomes" id="UP000015104"/>
    </source>
</evidence>
<reference evidence="2" key="1">
    <citation type="submission" date="2011-08" db="EMBL/GenBank/DDBJ databases">
        <authorList>
            <person name="Rombauts S."/>
        </authorList>
    </citation>
    <scope>NUCLEOTIDE SEQUENCE</scope>
    <source>
        <strain evidence="2">London</strain>
    </source>
</reference>
<protein>
    <submittedName>
        <fullName evidence="1">Uncharacterized protein</fullName>
    </submittedName>
</protein>
<dbReference type="AlphaFoldDB" id="T1L0K6"/>
<organism evidence="1 2">
    <name type="scientific">Tetranychus urticae</name>
    <name type="common">Two-spotted spider mite</name>
    <dbReference type="NCBI Taxonomy" id="32264"/>
    <lineage>
        <taxon>Eukaryota</taxon>
        <taxon>Metazoa</taxon>
        <taxon>Ecdysozoa</taxon>
        <taxon>Arthropoda</taxon>
        <taxon>Chelicerata</taxon>
        <taxon>Arachnida</taxon>
        <taxon>Acari</taxon>
        <taxon>Acariformes</taxon>
        <taxon>Trombidiformes</taxon>
        <taxon>Prostigmata</taxon>
        <taxon>Eleutherengona</taxon>
        <taxon>Raphignathae</taxon>
        <taxon>Tetranychoidea</taxon>
        <taxon>Tetranychidae</taxon>
        <taxon>Tetranychus</taxon>
    </lineage>
</organism>
<dbReference type="STRING" id="32264.T1L0K6"/>
<dbReference type="Proteomes" id="UP000015104">
    <property type="component" value="Unassembled WGS sequence"/>
</dbReference>
<reference evidence="1" key="2">
    <citation type="submission" date="2015-06" db="UniProtKB">
        <authorList>
            <consortium name="EnsemblMetazoa"/>
        </authorList>
    </citation>
    <scope>IDENTIFICATION</scope>
</reference>
<dbReference type="EnsemblMetazoa" id="tetur30g01050.1">
    <property type="protein sequence ID" value="tetur30g01050.1"/>
    <property type="gene ID" value="tetur30g01050"/>
</dbReference>
<proteinExistence type="predicted"/>
<dbReference type="HOGENOM" id="CLU_2779139_0_0_1"/>
<dbReference type="EMBL" id="CAEY01000867">
    <property type="status" value="NOT_ANNOTATED_CDS"/>
    <property type="molecule type" value="Genomic_DNA"/>
</dbReference>
<keyword evidence="2" id="KW-1185">Reference proteome</keyword>
<sequence length="69" mass="8065">MAIHCSWFLMSIAHLHPGNLNQIFNQEPSLNTHLLRVLIPQTVTGLHLSELCYRRNPKLPRILLWLKLL</sequence>
<accession>T1L0K6</accession>
<name>T1L0K6_TETUR</name>
<evidence type="ECO:0000313" key="1">
    <source>
        <dbReference type="EnsemblMetazoa" id="tetur30g01050.1"/>
    </source>
</evidence>